<gene>
    <name evidence="1" type="ORF">AVEN_94732_1</name>
</gene>
<dbReference type="Gene3D" id="3.30.70.270">
    <property type="match status" value="1"/>
</dbReference>
<keyword evidence="2" id="KW-1185">Reference proteome</keyword>
<dbReference type="Gene3D" id="3.10.10.10">
    <property type="entry name" value="HIV Type 1 Reverse Transcriptase, subunit A, domain 1"/>
    <property type="match status" value="1"/>
</dbReference>
<protein>
    <recommendedName>
        <fullName evidence="3">Reverse transcriptase domain-containing protein</fullName>
    </recommendedName>
</protein>
<evidence type="ECO:0000313" key="2">
    <source>
        <dbReference type="Proteomes" id="UP000499080"/>
    </source>
</evidence>
<evidence type="ECO:0008006" key="3">
    <source>
        <dbReference type="Google" id="ProtNLM"/>
    </source>
</evidence>
<dbReference type="PANTHER" id="PTHR47331">
    <property type="entry name" value="PHD-TYPE DOMAIN-CONTAINING PROTEIN"/>
    <property type="match status" value="1"/>
</dbReference>
<dbReference type="InterPro" id="IPR043502">
    <property type="entry name" value="DNA/RNA_pol_sf"/>
</dbReference>
<dbReference type="AlphaFoldDB" id="A0A4Y2CLY9"/>
<comment type="caution">
    <text evidence="1">The sequence shown here is derived from an EMBL/GenBank/DDBJ whole genome shotgun (WGS) entry which is preliminary data.</text>
</comment>
<evidence type="ECO:0000313" key="1">
    <source>
        <dbReference type="EMBL" id="GBM05430.1"/>
    </source>
</evidence>
<reference evidence="1 2" key="1">
    <citation type="journal article" date="2019" name="Sci. Rep.">
        <title>Orb-weaving spider Araneus ventricosus genome elucidates the spidroin gene catalogue.</title>
        <authorList>
            <person name="Kono N."/>
            <person name="Nakamura H."/>
            <person name="Ohtoshi R."/>
            <person name="Moran D.A.P."/>
            <person name="Shinohara A."/>
            <person name="Yoshida Y."/>
            <person name="Fujiwara M."/>
            <person name="Mori M."/>
            <person name="Tomita M."/>
            <person name="Arakawa K."/>
        </authorList>
    </citation>
    <scope>NUCLEOTIDE SEQUENCE [LARGE SCALE GENOMIC DNA]</scope>
</reference>
<name>A0A4Y2CLY9_ARAVE</name>
<proteinExistence type="predicted"/>
<dbReference type="GO" id="GO:0071897">
    <property type="term" value="P:DNA biosynthetic process"/>
    <property type="evidence" value="ECO:0007669"/>
    <property type="project" value="UniProtKB-ARBA"/>
</dbReference>
<sequence length="159" mass="18539">MVFDASSKGKGHKSLNDCLNPSPPLNTRLHDILLRFREFEYSFCSDIQGAAFRIGMAEEVIGYLRFFWFPDKQDLKSYKILRMTRVPFGVTSSPFVLAATIKYHIRKYKQERREDYEMLNSSFYVDDLFYCANTVNEALDLSISAVENSQKYEPEFAKI</sequence>
<dbReference type="Proteomes" id="UP000499080">
    <property type="component" value="Unassembled WGS sequence"/>
</dbReference>
<dbReference type="OrthoDB" id="10051210at2759"/>
<dbReference type="SUPFAM" id="SSF56672">
    <property type="entry name" value="DNA/RNA polymerases"/>
    <property type="match status" value="1"/>
</dbReference>
<accession>A0A4Y2CLY9</accession>
<dbReference type="EMBL" id="BGPR01000215">
    <property type="protein sequence ID" value="GBM05430.1"/>
    <property type="molecule type" value="Genomic_DNA"/>
</dbReference>
<dbReference type="InterPro" id="IPR043128">
    <property type="entry name" value="Rev_trsase/Diguanyl_cyclase"/>
</dbReference>
<organism evidence="1 2">
    <name type="scientific">Araneus ventricosus</name>
    <name type="common">Orbweaver spider</name>
    <name type="synonym">Epeira ventricosa</name>
    <dbReference type="NCBI Taxonomy" id="182803"/>
    <lineage>
        <taxon>Eukaryota</taxon>
        <taxon>Metazoa</taxon>
        <taxon>Ecdysozoa</taxon>
        <taxon>Arthropoda</taxon>
        <taxon>Chelicerata</taxon>
        <taxon>Arachnida</taxon>
        <taxon>Araneae</taxon>
        <taxon>Araneomorphae</taxon>
        <taxon>Entelegynae</taxon>
        <taxon>Araneoidea</taxon>
        <taxon>Araneidae</taxon>
        <taxon>Araneus</taxon>
    </lineage>
</organism>